<accession>A0A847J5R6</accession>
<evidence type="ECO:0000259" key="2">
    <source>
        <dbReference type="Pfam" id="PF19200"/>
    </source>
</evidence>
<proteinExistence type="predicted"/>
<dbReference type="Proteomes" id="UP000559962">
    <property type="component" value="Unassembled WGS sequence"/>
</dbReference>
<protein>
    <submittedName>
        <fullName evidence="3">DUF871 domain-containing protein</fullName>
    </submittedName>
</protein>
<dbReference type="EMBL" id="JAAYVO010000074">
    <property type="protein sequence ID" value="NLH35514.1"/>
    <property type="molecule type" value="Genomic_DNA"/>
</dbReference>
<dbReference type="SUPFAM" id="SSF50891">
    <property type="entry name" value="Cyclophilin-like"/>
    <property type="match status" value="1"/>
</dbReference>
<dbReference type="Pfam" id="PF05913">
    <property type="entry name" value="MupG_C"/>
    <property type="match status" value="1"/>
</dbReference>
<dbReference type="InterPro" id="IPR043894">
    <property type="entry name" value="MupG_C"/>
</dbReference>
<dbReference type="SUPFAM" id="SSF51445">
    <property type="entry name" value="(Trans)glycosidases"/>
    <property type="match status" value="1"/>
</dbReference>
<feature type="domain" description="6-phospho-N-acetylmuramidase C-terminal" evidence="1">
    <location>
        <begin position="245"/>
        <end position="347"/>
    </location>
</feature>
<dbReference type="InterPro" id="IPR008589">
    <property type="entry name" value="MupG"/>
</dbReference>
<dbReference type="PANTHER" id="PTHR38435:SF2">
    <property type="entry name" value="DUF871 DOMAIN-CONTAINING PROTEIN"/>
    <property type="match status" value="1"/>
</dbReference>
<dbReference type="InterPro" id="IPR013785">
    <property type="entry name" value="Aldolase_TIM"/>
</dbReference>
<gene>
    <name evidence="3" type="ORF">GX453_05760</name>
</gene>
<dbReference type="InterPro" id="IPR017853">
    <property type="entry name" value="GH"/>
</dbReference>
<evidence type="ECO:0000313" key="3">
    <source>
        <dbReference type="EMBL" id="NLH35514.1"/>
    </source>
</evidence>
<reference evidence="3 4" key="1">
    <citation type="journal article" date="2020" name="Biotechnol. Biofuels">
        <title>New insights from the biogas microbiome by comprehensive genome-resolved metagenomics of nearly 1600 species originating from multiple anaerobic digesters.</title>
        <authorList>
            <person name="Campanaro S."/>
            <person name="Treu L."/>
            <person name="Rodriguez-R L.M."/>
            <person name="Kovalovszki A."/>
            <person name="Ziels R.M."/>
            <person name="Maus I."/>
            <person name="Zhu X."/>
            <person name="Kougias P.G."/>
            <person name="Basile A."/>
            <person name="Luo G."/>
            <person name="Schluter A."/>
            <person name="Konstantinidis K.T."/>
            <person name="Angelidaki I."/>
        </authorList>
    </citation>
    <scope>NUCLEOTIDE SEQUENCE [LARGE SCALE GENOMIC DNA]</scope>
    <source>
        <strain evidence="3">AS27yjCOA_61</strain>
    </source>
</reference>
<organism evidence="3 4">
    <name type="scientific">Pseudolactococcus chungangensis</name>
    <dbReference type="NCBI Taxonomy" id="451457"/>
    <lineage>
        <taxon>Bacteria</taxon>
        <taxon>Bacillati</taxon>
        <taxon>Bacillota</taxon>
        <taxon>Bacilli</taxon>
        <taxon>Lactobacillales</taxon>
        <taxon>Streptococcaceae</taxon>
        <taxon>Pseudolactococcus</taxon>
    </lineage>
</organism>
<dbReference type="PANTHER" id="PTHR38435">
    <property type="match status" value="1"/>
</dbReference>
<dbReference type="AlphaFoldDB" id="A0A847J5R6"/>
<comment type="caution">
    <text evidence="3">The sequence shown here is derived from an EMBL/GenBank/DDBJ whole genome shotgun (WGS) entry which is preliminary data.</text>
</comment>
<dbReference type="Gene3D" id="3.20.20.70">
    <property type="entry name" value="Aldolase class I"/>
    <property type="match status" value="1"/>
</dbReference>
<feature type="domain" description="6-phospho-N-acetylmuramidase N-terminal" evidence="2">
    <location>
        <begin position="3"/>
        <end position="232"/>
    </location>
</feature>
<dbReference type="InterPro" id="IPR029000">
    <property type="entry name" value="Cyclophilin-like_dom_sf"/>
</dbReference>
<dbReference type="InterPro" id="IPR043797">
    <property type="entry name" value="MupG_N"/>
</dbReference>
<sequence>MKLGFSVFLHDSINKQDEIRIKQYANSGFSGIFTSLNLPEDDPATLMHNLAALGRCAKENNLELTADISASAYRRLELDVYDPTPLISLGVNRLRIDDGIDMESIATLSNRLSIALNASTISETDISRLLQNGADFKHLEAWHNYYPREATGLDLDWFDKKNRWLQAAGFSVMAFTPGNSILRGPVFATLPTLEKHRFASPFSAAVELTQLHVDDIYLGDPGVTYKTLTQFACLQKEQCILIRARLKSNAPKYLSEVFHQRADVARDCIRLTEGRQLATEKVEVANATVRNAGAITLDNYLSGRYMGELEIIKKSLPPDRTVNVIGCVIEEDLALLQMIKPNQKLKIEKVSDE</sequence>
<dbReference type="Pfam" id="PF19200">
    <property type="entry name" value="MupG_N"/>
    <property type="match status" value="1"/>
</dbReference>
<evidence type="ECO:0000313" key="4">
    <source>
        <dbReference type="Proteomes" id="UP000559962"/>
    </source>
</evidence>
<evidence type="ECO:0000259" key="1">
    <source>
        <dbReference type="Pfam" id="PF05913"/>
    </source>
</evidence>
<dbReference type="Gene3D" id="2.40.100.10">
    <property type="entry name" value="Cyclophilin-like"/>
    <property type="match status" value="1"/>
</dbReference>
<name>A0A847J5R6_9LACT</name>